<dbReference type="InterPro" id="IPR036567">
    <property type="entry name" value="RHF-like"/>
</dbReference>
<evidence type="ECO:0000256" key="4">
    <source>
        <dbReference type="ARBA" id="ARBA00041148"/>
    </source>
</evidence>
<dbReference type="NCBIfam" id="TIGR00741">
    <property type="entry name" value="yfiA"/>
    <property type="match status" value="1"/>
</dbReference>
<dbReference type="CDD" id="cd00552">
    <property type="entry name" value="RaiA"/>
    <property type="match status" value="1"/>
</dbReference>
<dbReference type="RefSeq" id="WP_124946094.1">
    <property type="nucleotide sequence ID" value="NZ_BHVT01000025.1"/>
</dbReference>
<evidence type="ECO:0000256" key="6">
    <source>
        <dbReference type="SAM" id="MobiDB-lite"/>
    </source>
</evidence>
<feature type="region of interest" description="Disordered" evidence="6">
    <location>
        <begin position="88"/>
        <end position="108"/>
    </location>
</feature>
<dbReference type="Gene3D" id="3.30.160.100">
    <property type="entry name" value="Ribosome hibernation promotion factor-like"/>
    <property type="match status" value="1"/>
</dbReference>
<evidence type="ECO:0000313" key="8">
    <source>
        <dbReference type="Proteomes" id="UP000295367"/>
    </source>
</evidence>
<dbReference type="SUPFAM" id="SSF69754">
    <property type="entry name" value="Ribosome binding protein Y (YfiA homologue)"/>
    <property type="match status" value="1"/>
</dbReference>
<comment type="similarity">
    <text evidence="2">Belongs to the HPF/YfiA ribosome-associated protein family. Short HPF subfamily.</text>
</comment>
<dbReference type="InterPro" id="IPR050574">
    <property type="entry name" value="HPF/YfiA_ribosome-assoc"/>
</dbReference>
<name>A0A4V6P3R4_9PROT</name>
<proteinExistence type="inferred from homology"/>
<dbReference type="GO" id="GO:0043024">
    <property type="term" value="F:ribosomal small subunit binding"/>
    <property type="evidence" value="ECO:0007669"/>
    <property type="project" value="TreeGrafter"/>
</dbReference>
<dbReference type="PANTHER" id="PTHR33231">
    <property type="entry name" value="30S RIBOSOMAL PROTEIN"/>
    <property type="match status" value="1"/>
</dbReference>
<dbReference type="GO" id="GO:0022627">
    <property type="term" value="C:cytosolic small ribosomal subunit"/>
    <property type="evidence" value="ECO:0007669"/>
    <property type="project" value="TreeGrafter"/>
</dbReference>
<sequence>MNLTITGHHLEITPAIRDYVNAKLERITRHFDHLIDVNVTLTVEKLVQKVEANLHVRGKDIHAQADDADMYAAIDSLADKLDRQVIKHKEKNGDVHRQTGGLKEELPE</sequence>
<evidence type="ECO:0000313" key="7">
    <source>
        <dbReference type="EMBL" id="TCV78306.1"/>
    </source>
</evidence>
<evidence type="ECO:0000256" key="2">
    <source>
        <dbReference type="ARBA" id="ARBA00038434"/>
    </source>
</evidence>
<evidence type="ECO:0000256" key="3">
    <source>
        <dbReference type="ARBA" id="ARBA00038695"/>
    </source>
</evidence>
<dbReference type="OrthoDB" id="9795980at2"/>
<organism evidence="7 8">
    <name type="scientific">Sulfurirhabdus autotrophica</name>
    <dbReference type="NCBI Taxonomy" id="1706046"/>
    <lineage>
        <taxon>Bacteria</taxon>
        <taxon>Pseudomonadati</taxon>
        <taxon>Pseudomonadota</taxon>
        <taxon>Betaproteobacteria</taxon>
        <taxon>Nitrosomonadales</taxon>
        <taxon>Sulfuricellaceae</taxon>
        <taxon>Sulfurirhabdus</taxon>
    </lineage>
</organism>
<comment type="caution">
    <text evidence="7">The sequence shown here is derived from an EMBL/GenBank/DDBJ whole genome shotgun (WGS) entry which is preliminary data.</text>
</comment>
<keyword evidence="8" id="KW-1185">Reference proteome</keyword>
<accession>A0A4V6P3R4</accession>
<dbReference type="InterPro" id="IPR003489">
    <property type="entry name" value="RHF/RaiA"/>
</dbReference>
<protein>
    <recommendedName>
        <fullName evidence="4">Ribosome hibernation promoting factor</fullName>
    </recommendedName>
    <alternativeName>
        <fullName evidence="5">Hibernation factor HPF</fullName>
    </alternativeName>
</protein>
<dbReference type="Proteomes" id="UP000295367">
    <property type="component" value="Unassembled WGS sequence"/>
</dbReference>
<gene>
    <name evidence="7" type="ORF">EDC63_1399</name>
</gene>
<dbReference type="PANTHER" id="PTHR33231:SF1">
    <property type="entry name" value="30S RIBOSOMAL PROTEIN"/>
    <property type="match status" value="1"/>
</dbReference>
<dbReference type="Pfam" id="PF02482">
    <property type="entry name" value="Ribosomal_S30AE"/>
    <property type="match status" value="1"/>
</dbReference>
<dbReference type="FunFam" id="3.30.160.100:FF:000001">
    <property type="entry name" value="Ribosome hibernation promoting factor"/>
    <property type="match status" value="1"/>
</dbReference>
<reference evidence="7 8" key="1">
    <citation type="submission" date="2019-03" db="EMBL/GenBank/DDBJ databases">
        <title>Genomic Encyclopedia of Type Strains, Phase IV (KMG-IV): sequencing the most valuable type-strain genomes for metagenomic binning, comparative biology and taxonomic classification.</title>
        <authorList>
            <person name="Goeker M."/>
        </authorList>
    </citation>
    <scope>NUCLEOTIDE SEQUENCE [LARGE SCALE GENOMIC DNA]</scope>
    <source>
        <strain evidence="7 8">DSM 100309</strain>
    </source>
</reference>
<evidence type="ECO:0000256" key="1">
    <source>
        <dbReference type="ARBA" id="ARBA00022845"/>
    </source>
</evidence>
<keyword evidence="1" id="KW-0810">Translation regulation</keyword>
<dbReference type="AlphaFoldDB" id="A0A4V6P3R4"/>
<dbReference type="GO" id="GO:0045900">
    <property type="term" value="P:negative regulation of translational elongation"/>
    <property type="evidence" value="ECO:0007669"/>
    <property type="project" value="TreeGrafter"/>
</dbReference>
<evidence type="ECO:0000256" key="5">
    <source>
        <dbReference type="ARBA" id="ARBA00041319"/>
    </source>
</evidence>
<keyword evidence="7" id="KW-0689">Ribosomal protein</keyword>
<keyword evidence="7" id="KW-0687">Ribonucleoprotein</keyword>
<dbReference type="EMBL" id="SMCO01000039">
    <property type="protein sequence ID" value="TCV78306.1"/>
    <property type="molecule type" value="Genomic_DNA"/>
</dbReference>
<comment type="subunit">
    <text evidence="3">Associates exclusively with 100S ribosomes, which are dimers of 70S ribosomes.</text>
</comment>